<accession>A0AAD7FM63</accession>
<feature type="compositionally biased region" description="Low complexity" evidence="1">
    <location>
        <begin position="397"/>
        <end position="410"/>
    </location>
</feature>
<evidence type="ECO:0000256" key="1">
    <source>
        <dbReference type="SAM" id="MobiDB-lite"/>
    </source>
</evidence>
<dbReference type="Proteomes" id="UP001221142">
    <property type="component" value="Unassembled WGS sequence"/>
</dbReference>
<keyword evidence="3" id="KW-1185">Reference proteome</keyword>
<dbReference type="AlphaFoldDB" id="A0AAD7FM63"/>
<protein>
    <submittedName>
        <fullName evidence="2">Uncharacterized protein</fullName>
    </submittedName>
</protein>
<evidence type="ECO:0000313" key="2">
    <source>
        <dbReference type="EMBL" id="KAJ7628389.1"/>
    </source>
</evidence>
<proteinExistence type="predicted"/>
<dbReference type="EMBL" id="JARKIF010000010">
    <property type="protein sequence ID" value="KAJ7628389.1"/>
    <property type="molecule type" value="Genomic_DNA"/>
</dbReference>
<name>A0AAD7FM63_9AGAR</name>
<sequence length="436" mass="48994">MALNSGLHSMTSNATASVQSSMPGGSAVSLADWIQLDMLAYYSAEVKLYLLQLQGLTMSMSHIERSEVRHLFSNTGSWWPGQDPERGSVGVTSIYVLEAGLVELIVGYGWDCLSATNYRHGYAMTQWMLVSHEWLKIVVPIVFRDVWITSVPHMRYISTITNASYICQLAGIDNPRKYIMENCRSLTVSAYQKRPGEYAAQCAELEEYARNPNCTLLIADFLPARQRVPAWGIPPRFLATFIRDYVPFITSLHFVLVDCTPVYYNWQMRTVTPYLQTDQYPPQLADLHITFAYTTPPPRLLRDAPRGTFFPPRSESDLPPLHNFPGVRRLVVRDVHADFIAFITNACPVLECIESTAEFGAEDLPPHISDKLREQFVFRRLAPTTFWGLPAPTPAAPATAAPALTATSPAGDSPPGAPKKKHSFWRIVRHAFRKRS</sequence>
<reference evidence="2" key="1">
    <citation type="submission" date="2023-03" db="EMBL/GenBank/DDBJ databases">
        <title>Massive genome expansion in bonnet fungi (Mycena s.s.) driven by repeated elements and novel gene families across ecological guilds.</title>
        <authorList>
            <consortium name="Lawrence Berkeley National Laboratory"/>
            <person name="Harder C.B."/>
            <person name="Miyauchi S."/>
            <person name="Viragh M."/>
            <person name="Kuo A."/>
            <person name="Thoen E."/>
            <person name="Andreopoulos B."/>
            <person name="Lu D."/>
            <person name="Skrede I."/>
            <person name="Drula E."/>
            <person name="Henrissat B."/>
            <person name="Morin E."/>
            <person name="Kohler A."/>
            <person name="Barry K."/>
            <person name="LaButti K."/>
            <person name="Morin E."/>
            <person name="Salamov A."/>
            <person name="Lipzen A."/>
            <person name="Mereny Z."/>
            <person name="Hegedus B."/>
            <person name="Baldrian P."/>
            <person name="Stursova M."/>
            <person name="Weitz H."/>
            <person name="Taylor A."/>
            <person name="Grigoriev I.V."/>
            <person name="Nagy L.G."/>
            <person name="Martin F."/>
            <person name="Kauserud H."/>
        </authorList>
    </citation>
    <scope>NUCLEOTIDE SEQUENCE</scope>
    <source>
        <strain evidence="2">9284</strain>
    </source>
</reference>
<gene>
    <name evidence="2" type="ORF">FB45DRAFT_867467</name>
</gene>
<evidence type="ECO:0000313" key="3">
    <source>
        <dbReference type="Proteomes" id="UP001221142"/>
    </source>
</evidence>
<comment type="caution">
    <text evidence="2">The sequence shown here is derived from an EMBL/GenBank/DDBJ whole genome shotgun (WGS) entry which is preliminary data.</text>
</comment>
<organism evidence="2 3">
    <name type="scientific">Roridomyces roridus</name>
    <dbReference type="NCBI Taxonomy" id="1738132"/>
    <lineage>
        <taxon>Eukaryota</taxon>
        <taxon>Fungi</taxon>
        <taxon>Dikarya</taxon>
        <taxon>Basidiomycota</taxon>
        <taxon>Agaricomycotina</taxon>
        <taxon>Agaricomycetes</taxon>
        <taxon>Agaricomycetidae</taxon>
        <taxon>Agaricales</taxon>
        <taxon>Marasmiineae</taxon>
        <taxon>Mycenaceae</taxon>
        <taxon>Roridomyces</taxon>
    </lineage>
</organism>
<feature type="region of interest" description="Disordered" evidence="1">
    <location>
        <begin position="397"/>
        <end position="423"/>
    </location>
</feature>